<protein>
    <submittedName>
        <fullName evidence="1">Uncharacterized protein</fullName>
    </submittedName>
</protein>
<evidence type="ECO:0000313" key="2">
    <source>
        <dbReference type="Proteomes" id="UP001174909"/>
    </source>
</evidence>
<dbReference type="AlphaFoldDB" id="A0AA35SBT0"/>
<name>A0AA35SBT0_GEOBA</name>
<evidence type="ECO:0000313" key="1">
    <source>
        <dbReference type="EMBL" id="CAI8026789.1"/>
    </source>
</evidence>
<comment type="caution">
    <text evidence="1">The sequence shown here is derived from an EMBL/GenBank/DDBJ whole genome shotgun (WGS) entry which is preliminary data.</text>
</comment>
<accession>A0AA35SBT0</accession>
<gene>
    <name evidence="1" type="ORF">GBAR_LOCUS15352</name>
</gene>
<proteinExistence type="predicted"/>
<sequence length="146" mass="16541">MDDNELRSFVSQVREEFPTIGESLVIAPIHCAGYHVSRSRILSAIRITDPINTALRWRGITASRRPYSVAGPNSLWHIGILLSLINPRRACAARVTVLGSVRVSVCYSTSHLSKVCSSQKRYHLPNERRRWPPQISAMGLSYPWWD</sequence>
<reference evidence="1" key="1">
    <citation type="submission" date="2023-03" db="EMBL/GenBank/DDBJ databases">
        <authorList>
            <person name="Steffen K."/>
            <person name="Cardenas P."/>
        </authorList>
    </citation>
    <scope>NUCLEOTIDE SEQUENCE</scope>
</reference>
<keyword evidence="2" id="KW-1185">Reference proteome</keyword>
<organism evidence="1 2">
    <name type="scientific">Geodia barretti</name>
    <name type="common">Barrett's horny sponge</name>
    <dbReference type="NCBI Taxonomy" id="519541"/>
    <lineage>
        <taxon>Eukaryota</taxon>
        <taxon>Metazoa</taxon>
        <taxon>Porifera</taxon>
        <taxon>Demospongiae</taxon>
        <taxon>Heteroscleromorpha</taxon>
        <taxon>Tetractinellida</taxon>
        <taxon>Astrophorina</taxon>
        <taxon>Geodiidae</taxon>
        <taxon>Geodia</taxon>
    </lineage>
</organism>
<dbReference type="Proteomes" id="UP001174909">
    <property type="component" value="Unassembled WGS sequence"/>
</dbReference>
<dbReference type="EMBL" id="CASHTH010002235">
    <property type="protein sequence ID" value="CAI8026789.1"/>
    <property type="molecule type" value="Genomic_DNA"/>
</dbReference>